<feature type="compositionally biased region" description="Basic and acidic residues" evidence="1">
    <location>
        <begin position="9"/>
        <end position="41"/>
    </location>
</feature>
<feature type="compositionally biased region" description="Pro residues" evidence="1">
    <location>
        <begin position="180"/>
        <end position="196"/>
    </location>
</feature>
<evidence type="ECO:0000256" key="1">
    <source>
        <dbReference type="SAM" id="MobiDB-lite"/>
    </source>
</evidence>
<name>A0AAE0I1P7_9PEZI</name>
<keyword evidence="4" id="KW-1185">Reference proteome</keyword>
<feature type="compositionally biased region" description="Basic and acidic residues" evidence="1">
    <location>
        <begin position="60"/>
        <end position="74"/>
    </location>
</feature>
<reference evidence="3" key="2">
    <citation type="submission" date="2023-06" db="EMBL/GenBank/DDBJ databases">
        <authorList>
            <consortium name="Lawrence Berkeley National Laboratory"/>
            <person name="Haridas S."/>
            <person name="Hensen N."/>
            <person name="Bonometti L."/>
            <person name="Westerberg I."/>
            <person name="Brannstrom I.O."/>
            <person name="Guillou S."/>
            <person name="Cros-Aarteil S."/>
            <person name="Calhoun S."/>
            <person name="Kuo A."/>
            <person name="Mondo S."/>
            <person name="Pangilinan J."/>
            <person name="Riley R."/>
            <person name="Labutti K."/>
            <person name="Andreopoulos B."/>
            <person name="Lipzen A."/>
            <person name="Chen C."/>
            <person name="Yanf M."/>
            <person name="Daum C."/>
            <person name="Ng V."/>
            <person name="Clum A."/>
            <person name="Steindorff A."/>
            <person name="Ohm R."/>
            <person name="Martin F."/>
            <person name="Silar P."/>
            <person name="Natvig D."/>
            <person name="Lalanne C."/>
            <person name="Gautier V."/>
            <person name="Ament-Velasquez S.L."/>
            <person name="Kruys A."/>
            <person name="Hutchinson M.I."/>
            <person name="Powell A.J."/>
            <person name="Barry K."/>
            <person name="Miller A.N."/>
            <person name="Grigoriev I.V."/>
            <person name="Debuchy R."/>
            <person name="Gladieux P."/>
            <person name="Thoren M.H."/>
            <person name="Johannesson H."/>
        </authorList>
    </citation>
    <scope>NUCLEOTIDE SEQUENCE</scope>
    <source>
        <strain evidence="3">CBS 118394</strain>
    </source>
</reference>
<feature type="compositionally biased region" description="Basic and acidic residues" evidence="1">
    <location>
        <begin position="150"/>
        <end position="177"/>
    </location>
</feature>
<dbReference type="Pfam" id="PF26118">
    <property type="entry name" value="DUF8035"/>
    <property type="match status" value="1"/>
</dbReference>
<feature type="compositionally biased region" description="Low complexity" evidence="1">
    <location>
        <begin position="248"/>
        <end position="277"/>
    </location>
</feature>
<evidence type="ECO:0000259" key="2">
    <source>
        <dbReference type="Pfam" id="PF26118"/>
    </source>
</evidence>
<dbReference type="InterPro" id="IPR058348">
    <property type="entry name" value="DUF8035"/>
</dbReference>
<feature type="region of interest" description="Disordered" evidence="1">
    <location>
        <begin position="1"/>
        <end position="199"/>
    </location>
</feature>
<accession>A0AAE0I1P7</accession>
<feature type="region of interest" description="Disordered" evidence="1">
    <location>
        <begin position="215"/>
        <end position="287"/>
    </location>
</feature>
<proteinExistence type="predicted"/>
<feature type="compositionally biased region" description="Basic and acidic residues" evidence="1">
    <location>
        <begin position="215"/>
        <end position="233"/>
    </location>
</feature>
<feature type="compositionally biased region" description="Basic and acidic residues" evidence="1">
    <location>
        <begin position="85"/>
        <end position="103"/>
    </location>
</feature>
<evidence type="ECO:0000313" key="4">
    <source>
        <dbReference type="Proteomes" id="UP001283341"/>
    </source>
</evidence>
<dbReference type="AlphaFoldDB" id="A0AAE0I1P7"/>
<dbReference type="EMBL" id="JAUEDM010000005">
    <property type="protein sequence ID" value="KAK3316497.1"/>
    <property type="molecule type" value="Genomic_DNA"/>
</dbReference>
<dbReference type="Proteomes" id="UP001283341">
    <property type="component" value="Unassembled WGS sequence"/>
</dbReference>
<gene>
    <name evidence="3" type="ORF">B0H66DRAFT_534747</name>
</gene>
<sequence length="550" mass="63667">MAYRTSAPDLDRPGERTERWDRDRFSYEKDRDRYGDVRERFEEDDDHVYTRRGAAPRAPPPRERSVGDYLERRRGPPSSFDDDDVIFRERERRRVQYDDEPPRMMRRRPSPPEVQYERTIEKERRYRSPSPARRPGRPGGMVRRPSSLDTFDRKPMRQPYYERDEAYGPPARKEDFRAPPYVPIPLPRSRALPPPRVSEQRDFYEEIQVSDQARYGDEAFHGLPEERVREKRTVRTRRRSRSRESRATRSYRSSSRASSTSSSSSSSSGGTTITTRSEYPKKGKTRVPERLVSRRALIDLGYPFVEEGSTIVIQKALGQKNIDDLLKLSDEYKKSELEIMAARSSAGDIIEERRTEIVQVAHQPTPVIPTYTRTAPVMMQEQPRPVIVAAQHRPPTPVEVVQKTAVIRDVSPSRYTTSSYTTDTYSTTSYDTSTTATPYPVMYETAGRAREVSGEIPVGPVALATDDRRRSHHDADIRHEIRHLERELARRDHSRHRGELVKAERLSTGELVLFEESVERVEEPSRGVRIEKDKKGPPPRLMKAMLATLT</sequence>
<feature type="domain" description="DUF8035" evidence="2">
    <location>
        <begin position="281"/>
        <end position="334"/>
    </location>
</feature>
<comment type="caution">
    <text evidence="3">The sequence shown here is derived from an EMBL/GenBank/DDBJ whole genome shotgun (WGS) entry which is preliminary data.</text>
</comment>
<feature type="compositionally biased region" description="Basic and acidic residues" evidence="1">
    <location>
        <begin position="278"/>
        <end position="287"/>
    </location>
</feature>
<protein>
    <recommendedName>
        <fullName evidence="2">DUF8035 domain-containing protein</fullName>
    </recommendedName>
</protein>
<feature type="compositionally biased region" description="Basic and acidic residues" evidence="1">
    <location>
        <begin position="115"/>
        <end position="126"/>
    </location>
</feature>
<organism evidence="3 4">
    <name type="scientific">Apodospora peruviana</name>
    <dbReference type="NCBI Taxonomy" id="516989"/>
    <lineage>
        <taxon>Eukaryota</taxon>
        <taxon>Fungi</taxon>
        <taxon>Dikarya</taxon>
        <taxon>Ascomycota</taxon>
        <taxon>Pezizomycotina</taxon>
        <taxon>Sordariomycetes</taxon>
        <taxon>Sordariomycetidae</taxon>
        <taxon>Sordariales</taxon>
        <taxon>Lasiosphaeriaceae</taxon>
        <taxon>Apodospora</taxon>
    </lineage>
</organism>
<reference evidence="3" key="1">
    <citation type="journal article" date="2023" name="Mol. Phylogenet. Evol.">
        <title>Genome-scale phylogeny and comparative genomics of the fungal order Sordariales.</title>
        <authorList>
            <person name="Hensen N."/>
            <person name="Bonometti L."/>
            <person name="Westerberg I."/>
            <person name="Brannstrom I.O."/>
            <person name="Guillou S."/>
            <person name="Cros-Aarteil S."/>
            <person name="Calhoun S."/>
            <person name="Haridas S."/>
            <person name="Kuo A."/>
            <person name="Mondo S."/>
            <person name="Pangilinan J."/>
            <person name="Riley R."/>
            <person name="LaButti K."/>
            <person name="Andreopoulos B."/>
            <person name="Lipzen A."/>
            <person name="Chen C."/>
            <person name="Yan M."/>
            <person name="Daum C."/>
            <person name="Ng V."/>
            <person name="Clum A."/>
            <person name="Steindorff A."/>
            <person name="Ohm R.A."/>
            <person name="Martin F."/>
            <person name="Silar P."/>
            <person name="Natvig D.O."/>
            <person name="Lalanne C."/>
            <person name="Gautier V."/>
            <person name="Ament-Velasquez S.L."/>
            <person name="Kruys A."/>
            <person name="Hutchinson M.I."/>
            <person name="Powell A.J."/>
            <person name="Barry K."/>
            <person name="Miller A.N."/>
            <person name="Grigoriev I.V."/>
            <person name="Debuchy R."/>
            <person name="Gladieux P."/>
            <person name="Hiltunen Thoren M."/>
            <person name="Johannesson H."/>
        </authorList>
    </citation>
    <scope>NUCLEOTIDE SEQUENCE</scope>
    <source>
        <strain evidence="3">CBS 118394</strain>
    </source>
</reference>
<evidence type="ECO:0000313" key="3">
    <source>
        <dbReference type="EMBL" id="KAK3316497.1"/>
    </source>
</evidence>